<evidence type="ECO:0000256" key="1">
    <source>
        <dbReference type="SAM" id="MobiDB-lite"/>
    </source>
</evidence>
<name>A0A5B0QB65_PUCGR</name>
<dbReference type="AlphaFoldDB" id="A0A5B0QB65"/>
<comment type="caution">
    <text evidence="2">The sequence shown here is derived from an EMBL/GenBank/DDBJ whole genome shotgun (WGS) entry which is preliminary data.</text>
</comment>
<feature type="region of interest" description="Disordered" evidence="1">
    <location>
        <begin position="1"/>
        <end position="55"/>
    </location>
</feature>
<keyword evidence="3" id="KW-1185">Reference proteome</keyword>
<sequence length="239" mass="26669">MSTLLRNGSNNSLKQQQSELEYRKQSCREQPQRETEQEEQSQREFQPPPDSRAGVRLVGLQQGDDERYQFSPAATERLRKLKQLSLQNQYKAKSGRSVTNGAGSLTSSSAFNTPSVRHNLPGFRPTTIANLAKSTETPYSSELAPKQVHSSIGARYPLASTPITVYSNPSSFKVLQPTTRQPTGRTTIFKLQTHPEPTQTRNPAHLNLDSPPYHRRVIVWSPLLFGIFPLSVSGSPNNP</sequence>
<evidence type="ECO:0000313" key="3">
    <source>
        <dbReference type="Proteomes" id="UP000324748"/>
    </source>
</evidence>
<accession>A0A5B0QB65</accession>
<proteinExistence type="predicted"/>
<gene>
    <name evidence="2" type="ORF">PGT21_014112</name>
</gene>
<protein>
    <submittedName>
        <fullName evidence="2">Uncharacterized protein</fullName>
    </submittedName>
</protein>
<organism evidence="2 3">
    <name type="scientific">Puccinia graminis f. sp. tritici</name>
    <dbReference type="NCBI Taxonomy" id="56615"/>
    <lineage>
        <taxon>Eukaryota</taxon>
        <taxon>Fungi</taxon>
        <taxon>Dikarya</taxon>
        <taxon>Basidiomycota</taxon>
        <taxon>Pucciniomycotina</taxon>
        <taxon>Pucciniomycetes</taxon>
        <taxon>Pucciniales</taxon>
        <taxon>Pucciniaceae</taxon>
        <taxon>Puccinia</taxon>
    </lineage>
</organism>
<reference evidence="2 3" key="1">
    <citation type="submission" date="2019-05" db="EMBL/GenBank/DDBJ databases">
        <title>Emergence of the Ug99 lineage of the wheat stem rust pathogen through somatic hybridization.</title>
        <authorList>
            <person name="Li F."/>
            <person name="Upadhyaya N.M."/>
            <person name="Sperschneider J."/>
            <person name="Matny O."/>
            <person name="Nguyen-Phuc H."/>
            <person name="Mago R."/>
            <person name="Raley C."/>
            <person name="Miller M.E."/>
            <person name="Silverstein K.A.T."/>
            <person name="Henningsen E."/>
            <person name="Hirsch C.D."/>
            <person name="Visser B."/>
            <person name="Pretorius Z.A."/>
            <person name="Steffenson B.J."/>
            <person name="Schwessinger B."/>
            <person name="Dodds P.N."/>
            <person name="Figueroa M."/>
        </authorList>
    </citation>
    <scope>NUCLEOTIDE SEQUENCE [LARGE SCALE GENOMIC DNA]</scope>
    <source>
        <strain evidence="2">21-0</strain>
    </source>
</reference>
<dbReference type="EMBL" id="VSWC01000027">
    <property type="protein sequence ID" value="KAA1110204.1"/>
    <property type="molecule type" value="Genomic_DNA"/>
</dbReference>
<evidence type="ECO:0000313" key="2">
    <source>
        <dbReference type="EMBL" id="KAA1110204.1"/>
    </source>
</evidence>
<feature type="region of interest" description="Disordered" evidence="1">
    <location>
        <begin position="89"/>
        <end position="122"/>
    </location>
</feature>
<dbReference type="Proteomes" id="UP000324748">
    <property type="component" value="Unassembled WGS sequence"/>
</dbReference>
<feature type="compositionally biased region" description="Polar residues" evidence="1">
    <location>
        <begin position="89"/>
        <end position="116"/>
    </location>
</feature>
<feature type="compositionally biased region" description="Basic and acidic residues" evidence="1">
    <location>
        <begin position="20"/>
        <end position="35"/>
    </location>
</feature>
<feature type="compositionally biased region" description="Polar residues" evidence="1">
    <location>
        <begin position="1"/>
        <end position="19"/>
    </location>
</feature>